<dbReference type="RefSeq" id="WP_066053332.1">
    <property type="nucleotide sequence ID" value="NZ_CP014223.1"/>
</dbReference>
<dbReference type="OrthoDB" id="1795759at2"/>
<evidence type="ECO:0000313" key="3">
    <source>
        <dbReference type="Proteomes" id="UP000068026"/>
    </source>
</evidence>
<name>A0A120MKJ5_ANAPI</name>
<proteinExistence type="predicted"/>
<keyword evidence="3" id="KW-1185">Reference proteome</keyword>
<reference evidence="4" key="3">
    <citation type="submission" date="2016-11" db="EMBL/GenBank/DDBJ databases">
        <authorList>
            <person name="Jaros S."/>
            <person name="Januszkiewicz K."/>
            <person name="Wedrychowicz H."/>
        </authorList>
    </citation>
    <scope>NUCLEOTIDE SEQUENCE [LARGE SCALE GENOMIC DNA]</scope>
    <source>
        <strain evidence="4">DSM 1682</strain>
    </source>
</reference>
<dbReference type="AlphaFoldDB" id="A0A120MKJ5"/>
<dbReference type="SUPFAM" id="SSF102405">
    <property type="entry name" value="MCP/YpsA-like"/>
    <property type="match status" value="1"/>
</dbReference>
<protein>
    <submittedName>
        <fullName evidence="2">Uncharacterized protein</fullName>
    </submittedName>
</protein>
<evidence type="ECO:0000313" key="2">
    <source>
        <dbReference type="EMBL" id="SHE33754.1"/>
    </source>
</evidence>
<reference evidence="1 3" key="1">
    <citation type="journal article" date="2016" name="Genome Announc.">
        <title>Complete Genome Sequence of the Amino Acid-Fermenting Clostridium propionicum X2 (DSM 1682).</title>
        <authorList>
            <person name="Poehlein A."/>
            <person name="Schlien K."/>
            <person name="Chowdhury N.P."/>
            <person name="Gottschalk G."/>
            <person name="Buckel W."/>
            <person name="Daniel R."/>
        </authorList>
    </citation>
    <scope>NUCLEOTIDE SEQUENCE [LARGE SCALE GENOMIC DNA]</scope>
    <source>
        <strain evidence="1 3">X2</strain>
    </source>
</reference>
<dbReference type="EMBL" id="FQUA01000001">
    <property type="protein sequence ID" value="SHE33754.1"/>
    <property type="molecule type" value="Genomic_DNA"/>
</dbReference>
<accession>A0A120MKJ5</accession>
<organism evidence="2 4">
    <name type="scientific">Anaerotignum propionicum DSM 1682</name>
    <dbReference type="NCBI Taxonomy" id="991789"/>
    <lineage>
        <taxon>Bacteria</taxon>
        <taxon>Bacillati</taxon>
        <taxon>Bacillota</taxon>
        <taxon>Clostridia</taxon>
        <taxon>Lachnospirales</taxon>
        <taxon>Anaerotignaceae</taxon>
        <taxon>Anaerotignum</taxon>
    </lineage>
</organism>
<dbReference type="Gene3D" id="3.40.50.450">
    <property type="match status" value="1"/>
</dbReference>
<sequence>MPNHTCCFICNRHLPVKSIQRILLNLDREIEHCISNGVSTFICGGALGFDQIAASFIIAKKGLGKKIRLICTSMYKSGQIMEYEGKGIL</sequence>
<dbReference type="KEGG" id="cpro:CPRO_29410"/>
<gene>
    <name evidence="1" type="ORF">CPRO_29410</name>
    <name evidence="2" type="ORF">SAMN02745151_00446</name>
</gene>
<evidence type="ECO:0000313" key="1">
    <source>
        <dbReference type="EMBL" id="AMJ42471.1"/>
    </source>
</evidence>
<dbReference type="Proteomes" id="UP000068026">
    <property type="component" value="Chromosome"/>
</dbReference>
<reference evidence="2" key="4">
    <citation type="submission" date="2016-11" db="EMBL/GenBank/DDBJ databases">
        <authorList>
            <person name="Varghese N."/>
            <person name="Submissions S."/>
        </authorList>
    </citation>
    <scope>NUCLEOTIDE SEQUENCE</scope>
    <source>
        <strain evidence="2">DSM 1682</strain>
    </source>
</reference>
<dbReference type="Proteomes" id="UP000184204">
    <property type="component" value="Unassembled WGS sequence"/>
</dbReference>
<dbReference type="EMBL" id="CP014223">
    <property type="protein sequence ID" value="AMJ42471.1"/>
    <property type="molecule type" value="Genomic_DNA"/>
</dbReference>
<evidence type="ECO:0000313" key="4">
    <source>
        <dbReference type="Proteomes" id="UP000184204"/>
    </source>
</evidence>
<reference evidence="3" key="2">
    <citation type="submission" date="2016-01" db="EMBL/GenBank/DDBJ databases">
        <authorList>
            <person name="Poehlein A."/>
            <person name="Schlien K."/>
            <person name="Gottschalk G."/>
            <person name="Buckel W."/>
            <person name="Daniel R."/>
        </authorList>
    </citation>
    <scope>NUCLEOTIDE SEQUENCE [LARGE SCALE GENOMIC DNA]</scope>
    <source>
        <strain evidence="3">X2</strain>
    </source>
</reference>